<proteinExistence type="predicted"/>
<sequence length="627" mass="67131">MEARLLDGLHHRLRQHELTIQATRRELLADFQRYYEDALRGVPLHHAASIRSAITASFLSSYPTLRPELPPPPPPIDSHPSGDPSSAAFQPSSSRPPASGSADTPGSPREREHELQGLFTPTYLPLLEGFPTLPRSVDPPALASPPGSPQPTSLPGMELQGTSRDSDPAAAADDKPDEQRIEYAALPDHPVTPTQLFNASTWPRADDSRSSVSSDKSDSKPTKSALRRSSSISKPPQSPRRVRFEFMGAEVLPTASPQPSDYITPRPPSPESDDGAGFSSNLGGQVGEEEDEEEQGPPPRKVSSSDALRALSRAPLDEGTVWTVVNADEDEAAPDAPPPAPDAPVGTWMSDPDQTVATDLSNAGPHDTTRSEVDHFRAESNEAPNGGNKSDDDDSSDDGFLAMAKTRKPKTSPAAAPALPTTSTDTTLRNHVDEQAVKSEVTATASDDDDDGDDDPEGDDMFFFEAGGLSAPPRPRPRPPLPDLEEDEDEAADDPTTTNDDESSTPTGDADDTKTSLFATSPAVPIRHGSRVSATVRFQPGSLGSYKGRPLMMPIVRNPEVLAEANSVKRSSLKVDGIDDETAMAEGSPPPFPSTPLSFRGRFIMEEMMKAREEKAEKGADKMEEGA</sequence>
<keyword evidence="3" id="KW-1185">Reference proteome</keyword>
<evidence type="ECO:0000313" key="3">
    <source>
        <dbReference type="Proteomes" id="UP001163105"/>
    </source>
</evidence>
<feature type="compositionally biased region" description="Low complexity" evidence="1">
    <location>
        <begin position="304"/>
        <end position="314"/>
    </location>
</feature>
<evidence type="ECO:0000313" key="2">
    <source>
        <dbReference type="EMBL" id="KAJ6446339.1"/>
    </source>
</evidence>
<feature type="compositionally biased region" description="Basic and acidic residues" evidence="1">
    <location>
        <begin position="428"/>
        <end position="437"/>
    </location>
</feature>
<feature type="compositionally biased region" description="Acidic residues" evidence="1">
    <location>
        <begin position="446"/>
        <end position="462"/>
    </location>
</feature>
<feature type="compositionally biased region" description="Low complexity" evidence="1">
    <location>
        <begin position="78"/>
        <end position="102"/>
    </location>
</feature>
<comment type="caution">
    <text evidence="2">The sequence shown here is derived from an EMBL/GenBank/DDBJ whole genome shotgun (WGS) entry which is preliminary data.</text>
</comment>
<feature type="compositionally biased region" description="Basic and acidic residues" evidence="1">
    <location>
        <begin position="164"/>
        <end position="181"/>
    </location>
</feature>
<protein>
    <submittedName>
        <fullName evidence="2">UPF0023 family protein</fullName>
    </submittedName>
</protein>
<feature type="compositionally biased region" description="Acidic residues" evidence="1">
    <location>
        <begin position="483"/>
        <end position="503"/>
    </location>
</feature>
<feature type="compositionally biased region" description="Low complexity" evidence="1">
    <location>
        <begin position="411"/>
        <end position="427"/>
    </location>
</feature>
<gene>
    <name evidence="2" type="ORF">O9K51_01112</name>
</gene>
<dbReference type="AlphaFoldDB" id="A0AB34G4E3"/>
<name>A0AB34G4E3_9HYPO</name>
<feature type="compositionally biased region" description="Polar residues" evidence="1">
    <location>
        <begin position="192"/>
        <end position="201"/>
    </location>
</feature>
<dbReference type="EMBL" id="JAQHRD010000001">
    <property type="protein sequence ID" value="KAJ6446339.1"/>
    <property type="molecule type" value="Genomic_DNA"/>
</dbReference>
<reference evidence="2" key="1">
    <citation type="submission" date="2023-01" db="EMBL/GenBank/DDBJ databases">
        <title>The growth and conidiation of Purpureocillium lavendulum are regulated by nitrogen source and histone H3K14 acetylation.</title>
        <authorList>
            <person name="Tang P."/>
            <person name="Han J."/>
            <person name="Zhang C."/>
            <person name="Tang P."/>
            <person name="Qi F."/>
            <person name="Zhang K."/>
            <person name="Liang L."/>
        </authorList>
    </citation>
    <scope>NUCLEOTIDE SEQUENCE</scope>
    <source>
        <strain evidence="2">YMF1.00683</strain>
    </source>
</reference>
<feature type="compositionally biased region" description="Polar residues" evidence="1">
    <location>
        <begin position="352"/>
        <end position="361"/>
    </location>
</feature>
<evidence type="ECO:0000256" key="1">
    <source>
        <dbReference type="SAM" id="MobiDB-lite"/>
    </source>
</evidence>
<feature type="compositionally biased region" description="Basic and acidic residues" evidence="1">
    <location>
        <begin position="367"/>
        <end position="380"/>
    </location>
</feature>
<feature type="region of interest" description="Disordered" evidence="1">
    <location>
        <begin position="130"/>
        <end position="531"/>
    </location>
</feature>
<feature type="compositionally biased region" description="Basic and acidic residues" evidence="1">
    <location>
        <begin position="204"/>
        <end position="221"/>
    </location>
</feature>
<feature type="region of interest" description="Disordered" evidence="1">
    <location>
        <begin position="65"/>
        <end position="113"/>
    </location>
</feature>
<feature type="compositionally biased region" description="Pro residues" evidence="1">
    <location>
        <begin position="68"/>
        <end position="77"/>
    </location>
</feature>
<accession>A0AB34G4E3</accession>
<dbReference type="Proteomes" id="UP001163105">
    <property type="component" value="Unassembled WGS sequence"/>
</dbReference>
<organism evidence="2 3">
    <name type="scientific">Purpureocillium lavendulum</name>
    <dbReference type="NCBI Taxonomy" id="1247861"/>
    <lineage>
        <taxon>Eukaryota</taxon>
        <taxon>Fungi</taxon>
        <taxon>Dikarya</taxon>
        <taxon>Ascomycota</taxon>
        <taxon>Pezizomycotina</taxon>
        <taxon>Sordariomycetes</taxon>
        <taxon>Hypocreomycetidae</taxon>
        <taxon>Hypocreales</taxon>
        <taxon>Ophiocordycipitaceae</taxon>
        <taxon>Purpureocillium</taxon>
    </lineage>
</organism>
<feature type="compositionally biased region" description="Pro residues" evidence="1">
    <location>
        <begin position="472"/>
        <end position="482"/>
    </location>
</feature>